<dbReference type="AlphaFoldDB" id="M4STJ9"/>
<sequence length="357" mass="38002">MLVEKGQKLVDFLTATQRPLKYLRARLKIYDDAQAIAADSLPTLGNGQHSSNAMDANPCSLQLTIKKTGSSICSGPTPPGATKAAVRAKINTFTKAKAVDSLTVTAIITGGQATIKGADSSKNWNGAQNVKGGCGCSTDCGTQVKIASISQATAATKHPELAAELPSTDSDYPQDDDAANNPSNQEKNKLLAVYKKIKEAFSISKEELSEITYAELKTSARTALTDADLLDPLGKLGKAGSEASNSKLDTEMDRIYNSGTDFKTKFIDNAKTIKIKITDEAGSEPMALQEIVNKNEVSKALAYLKKQQLKRALAEKSATAPSESSASQTCTTKNKKADCKDGNGCKWTNEKEETGNH</sequence>
<dbReference type="SUPFAM" id="SSF58087">
    <property type="entry name" value="Variant surface glycoprotein (N-terminal domain)"/>
    <property type="match status" value="1"/>
</dbReference>
<feature type="region of interest" description="Disordered" evidence="1">
    <location>
        <begin position="312"/>
        <end position="357"/>
    </location>
</feature>
<protein>
    <submittedName>
        <fullName evidence="2">Variant surface glycoprotein 3269</fullName>
    </submittedName>
</protein>
<dbReference type="VEuPathDB" id="TriTrypDB:Tb927.10.16400"/>
<feature type="compositionally biased region" description="Basic and acidic residues" evidence="1">
    <location>
        <begin position="335"/>
        <end position="357"/>
    </location>
</feature>
<dbReference type="VEuPathDB" id="TriTrypDB:Tb427_000289200"/>
<organism evidence="2">
    <name type="scientific">Trypanosoma brucei</name>
    <dbReference type="NCBI Taxonomy" id="5691"/>
    <lineage>
        <taxon>Eukaryota</taxon>
        <taxon>Discoba</taxon>
        <taxon>Euglenozoa</taxon>
        <taxon>Kinetoplastea</taxon>
        <taxon>Metakinetoplastina</taxon>
        <taxon>Trypanosomatida</taxon>
        <taxon>Trypanosomatidae</taxon>
        <taxon>Trypanosoma</taxon>
    </lineage>
</organism>
<evidence type="ECO:0000256" key="1">
    <source>
        <dbReference type="SAM" id="MobiDB-lite"/>
    </source>
</evidence>
<accession>M4STJ9</accession>
<feature type="region of interest" description="Disordered" evidence="1">
    <location>
        <begin position="165"/>
        <end position="185"/>
    </location>
</feature>
<feature type="compositionally biased region" description="Polar residues" evidence="1">
    <location>
        <begin position="319"/>
        <end position="332"/>
    </location>
</feature>
<proteinExistence type="predicted"/>
<dbReference type="EMBL" id="KC611878">
    <property type="protein sequence ID" value="AGH59309.1"/>
    <property type="molecule type" value="Genomic_DNA"/>
</dbReference>
<feature type="non-terminal residue" evidence="2">
    <location>
        <position position="1"/>
    </location>
</feature>
<evidence type="ECO:0000313" key="2">
    <source>
        <dbReference type="EMBL" id="AGH59309.1"/>
    </source>
</evidence>
<dbReference type="VEuPathDB" id="TriTrypDB:Tb1125.10.16400"/>
<reference evidence="2" key="1">
    <citation type="submission" date="2013-02" db="EMBL/GenBank/DDBJ databases">
        <authorList>
            <person name="Cross G.A.M."/>
            <person name="Kim H.-S."/>
            <person name="Wickstead B."/>
        </authorList>
    </citation>
    <scope>NUCLEOTIDE SEQUENCE</scope>
    <source>
        <strain evidence="2">Lister 427</strain>
    </source>
</reference>
<name>M4STJ9_9TRYP</name>
<reference evidence="2" key="2">
    <citation type="journal article" date="2014" name="Mol. Biochem. Parasitol.">
        <title>Capturing the variant surface glycoprotein repertoire (the VSGnome) of Trypanosoma brucei Lister 427.</title>
        <authorList>
            <person name="Cross G.A."/>
            <person name="Kim H.S."/>
            <person name="Wickstead B."/>
        </authorList>
    </citation>
    <scope>NUCLEOTIDE SEQUENCE</scope>
    <source>
        <strain evidence="2">Lister 427</strain>
    </source>
</reference>